<accession>A0A398C888</accession>
<protein>
    <submittedName>
        <fullName evidence="1">Ribonucleotide reductase subunit alpha</fullName>
    </submittedName>
</protein>
<dbReference type="AlphaFoldDB" id="A0A398C888"/>
<name>A0A398C888_9BURK</name>
<dbReference type="RefSeq" id="WP_119110085.1">
    <property type="nucleotide sequence ID" value="NZ_QXJC01000007.1"/>
</dbReference>
<reference evidence="1 2" key="1">
    <citation type="submission" date="2018-09" db="EMBL/GenBank/DDBJ databases">
        <title>Draft genome of Simplicispira sp. NY-02.</title>
        <authorList>
            <person name="Im W.T."/>
        </authorList>
    </citation>
    <scope>NUCLEOTIDE SEQUENCE [LARGE SCALE GENOMIC DNA]</scope>
    <source>
        <strain evidence="1 2">NY-02</strain>
    </source>
</reference>
<keyword evidence="2" id="KW-1185">Reference proteome</keyword>
<comment type="caution">
    <text evidence="1">The sequence shown here is derived from an EMBL/GenBank/DDBJ whole genome shotgun (WGS) entry which is preliminary data.</text>
</comment>
<sequence>MEISRFDELLQAARAQAEPQRLLFVFAGVELPDDATPEQRERFAQGEGGALVPQMCVDKAPDELDSFDTLVQEAAQFGQEWALVFAAALSGTLNRAPTSEDAEAPLERMVDAIKRGVHTGLIPFDRSGHAVQIG</sequence>
<evidence type="ECO:0000313" key="1">
    <source>
        <dbReference type="EMBL" id="RID97417.1"/>
    </source>
</evidence>
<evidence type="ECO:0000313" key="2">
    <source>
        <dbReference type="Proteomes" id="UP000266302"/>
    </source>
</evidence>
<dbReference type="OrthoDB" id="6182044at2"/>
<dbReference type="EMBL" id="QXJC01000007">
    <property type="protein sequence ID" value="RID97417.1"/>
    <property type="molecule type" value="Genomic_DNA"/>
</dbReference>
<dbReference type="Proteomes" id="UP000266302">
    <property type="component" value="Unassembled WGS sequence"/>
</dbReference>
<gene>
    <name evidence="1" type="ORF">D3F03_14225</name>
</gene>
<organism evidence="1 2">
    <name type="scientific">Simplicispira hankyongi</name>
    <dbReference type="NCBI Taxonomy" id="2315688"/>
    <lineage>
        <taxon>Bacteria</taxon>
        <taxon>Pseudomonadati</taxon>
        <taxon>Pseudomonadota</taxon>
        <taxon>Betaproteobacteria</taxon>
        <taxon>Burkholderiales</taxon>
        <taxon>Comamonadaceae</taxon>
        <taxon>Simplicispira</taxon>
    </lineage>
</organism>
<proteinExistence type="predicted"/>